<gene>
    <name evidence="3" type="ORF">DES52_10584</name>
</gene>
<feature type="transmembrane region" description="Helical" evidence="1">
    <location>
        <begin position="133"/>
        <end position="152"/>
    </location>
</feature>
<protein>
    <submittedName>
        <fullName evidence="3">Diguanylate cyclase (GGDEF)-like protein</fullName>
    </submittedName>
</protein>
<dbReference type="PANTHER" id="PTHR45138:SF9">
    <property type="entry name" value="DIGUANYLATE CYCLASE DGCM-RELATED"/>
    <property type="match status" value="1"/>
</dbReference>
<dbReference type="InterPro" id="IPR029787">
    <property type="entry name" value="Nucleotide_cyclase"/>
</dbReference>
<evidence type="ECO:0000313" key="4">
    <source>
        <dbReference type="Proteomes" id="UP000248326"/>
    </source>
</evidence>
<evidence type="ECO:0000313" key="3">
    <source>
        <dbReference type="EMBL" id="PYE54447.1"/>
    </source>
</evidence>
<sequence length="365" mass="40204">MRSSTKPTMIESDSPLGRLKRRTYLSVLVVAVVGTLASLGLEFLQGTLFEPSLWPRGAALALYSWLLWAVFAKRVELHLVEAIGLYGISVLFLWQVVLEALAGHPTPPSLHLTLVAIAVSCLITVSRDVAARFMASLYVTSFALPALVALARDEPVTSALNLDLLAITGAVLALLFFLSTYNHHLGQQRLETEEMRRLAFTDAVTGVANRRKLYEVLNGTLKTGVSIVLLDLDHFKSVNDRFGHEAGDAVLREVARRLRSELRPHDSLGRWGGEEFLVVLPDTSSSEAASVAERLWRALRAHPFRRAGRVTGSFGVATARTGDSTDRLVSRADARLYQAKQLGRDRVVWSDANHPMSETTLILEE</sequence>
<evidence type="ECO:0000259" key="2">
    <source>
        <dbReference type="PROSITE" id="PS50887"/>
    </source>
</evidence>
<dbReference type="InterPro" id="IPR000160">
    <property type="entry name" value="GGDEF_dom"/>
</dbReference>
<dbReference type="FunFam" id="3.30.70.270:FF:000001">
    <property type="entry name" value="Diguanylate cyclase domain protein"/>
    <property type="match status" value="1"/>
</dbReference>
<feature type="transmembrane region" description="Helical" evidence="1">
    <location>
        <begin position="79"/>
        <end position="97"/>
    </location>
</feature>
<dbReference type="SUPFAM" id="SSF55073">
    <property type="entry name" value="Nucleotide cyclase"/>
    <property type="match status" value="1"/>
</dbReference>
<evidence type="ECO:0000256" key="1">
    <source>
        <dbReference type="SAM" id="Phobius"/>
    </source>
</evidence>
<keyword evidence="1" id="KW-0472">Membrane</keyword>
<comment type="caution">
    <text evidence="3">The sequence shown here is derived from an EMBL/GenBank/DDBJ whole genome shotgun (WGS) entry which is preliminary data.</text>
</comment>
<organism evidence="3 4">
    <name type="scientific">Deinococcus yavapaiensis KR-236</name>
    <dbReference type="NCBI Taxonomy" id="694435"/>
    <lineage>
        <taxon>Bacteria</taxon>
        <taxon>Thermotogati</taxon>
        <taxon>Deinococcota</taxon>
        <taxon>Deinococci</taxon>
        <taxon>Deinococcales</taxon>
        <taxon>Deinococcaceae</taxon>
        <taxon>Deinococcus</taxon>
    </lineage>
</organism>
<dbReference type="Gene3D" id="3.30.70.270">
    <property type="match status" value="1"/>
</dbReference>
<keyword evidence="4" id="KW-1185">Reference proteome</keyword>
<dbReference type="SMART" id="SM00267">
    <property type="entry name" value="GGDEF"/>
    <property type="match status" value="1"/>
</dbReference>
<dbReference type="OrthoDB" id="23692at2"/>
<dbReference type="Pfam" id="PF00990">
    <property type="entry name" value="GGDEF"/>
    <property type="match status" value="1"/>
</dbReference>
<dbReference type="CDD" id="cd01949">
    <property type="entry name" value="GGDEF"/>
    <property type="match status" value="1"/>
</dbReference>
<feature type="transmembrane region" description="Helical" evidence="1">
    <location>
        <begin position="164"/>
        <end position="181"/>
    </location>
</feature>
<keyword evidence="1" id="KW-1133">Transmembrane helix</keyword>
<dbReference type="Proteomes" id="UP000248326">
    <property type="component" value="Unassembled WGS sequence"/>
</dbReference>
<dbReference type="EMBL" id="QJSX01000005">
    <property type="protein sequence ID" value="PYE54447.1"/>
    <property type="molecule type" value="Genomic_DNA"/>
</dbReference>
<proteinExistence type="predicted"/>
<dbReference type="AlphaFoldDB" id="A0A318S8Z5"/>
<keyword evidence="1" id="KW-0812">Transmembrane</keyword>
<feature type="transmembrane region" description="Helical" evidence="1">
    <location>
        <begin position="53"/>
        <end position="72"/>
    </location>
</feature>
<feature type="domain" description="GGDEF" evidence="2">
    <location>
        <begin position="223"/>
        <end position="352"/>
    </location>
</feature>
<name>A0A318S8Z5_9DEIO</name>
<dbReference type="NCBIfam" id="TIGR00254">
    <property type="entry name" value="GGDEF"/>
    <property type="match status" value="1"/>
</dbReference>
<dbReference type="InterPro" id="IPR043128">
    <property type="entry name" value="Rev_trsase/Diguanyl_cyclase"/>
</dbReference>
<dbReference type="GO" id="GO:0052621">
    <property type="term" value="F:diguanylate cyclase activity"/>
    <property type="evidence" value="ECO:0007669"/>
    <property type="project" value="TreeGrafter"/>
</dbReference>
<dbReference type="PANTHER" id="PTHR45138">
    <property type="entry name" value="REGULATORY COMPONENTS OF SENSORY TRANSDUCTION SYSTEM"/>
    <property type="match status" value="1"/>
</dbReference>
<dbReference type="PROSITE" id="PS50887">
    <property type="entry name" value="GGDEF"/>
    <property type="match status" value="1"/>
</dbReference>
<accession>A0A318S8Z5</accession>
<feature type="transmembrane region" description="Helical" evidence="1">
    <location>
        <begin position="109"/>
        <end position="126"/>
    </location>
</feature>
<feature type="transmembrane region" description="Helical" evidence="1">
    <location>
        <begin position="21"/>
        <end position="41"/>
    </location>
</feature>
<dbReference type="InterPro" id="IPR050469">
    <property type="entry name" value="Diguanylate_Cyclase"/>
</dbReference>
<reference evidence="3 4" key="1">
    <citation type="submission" date="2018-06" db="EMBL/GenBank/DDBJ databases">
        <title>Genomic Encyclopedia of Type Strains, Phase IV (KMG-IV): sequencing the most valuable type-strain genomes for metagenomic binning, comparative biology and taxonomic classification.</title>
        <authorList>
            <person name="Goeker M."/>
        </authorList>
    </citation>
    <scope>NUCLEOTIDE SEQUENCE [LARGE SCALE GENOMIC DNA]</scope>
    <source>
        <strain evidence="3 4">DSM 18048</strain>
    </source>
</reference>